<dbReference type="EMBL" id="VEPZ02001269">
    <property type="protein sequence ID" value="KAE8683385.1"/>
    <property type="molecule type" value="Genomic_DNA"/>
</dbReference>
<dbReference type="InterPro" id="IPR001461">
    <property type="entry name" value="Aspartic_peptidase_A1"/>
</dbReference>
<dbReference type="PROSITE" id="PS51767">
    <property type="entry name" value="PEPTIDASE_A1"/>
    <property type="match status" value="1"/>
</dbReference>
<dbReference type="InterPro" id="IPR033121">
    <property type="entry name" value="PEPTIDASE_A1"/>
</dbReference>
<evidence type="ECO:0000256" key="7">
    <source>
        <dbReference type="ARBA" id="ARBA00023180"/>
    </source>
</evidence>
<feature type="domain" description="Saposin B-type" evidence="12">
    <location>
        <begin position="351"/>
        <end position="391"/>
    </location>
</feature>
<evidence type="ECO:0000256" key="3">
    <source>
        <dbReference type="ARBA" id="ARBA00022750"/>
    </source>
</evidence>
<feature type="domain" description="Peptidase A1" evidence="13">
    <location>
        <begin position="121"/>
        <end position="542"/>
    </location>
</feature>
<dbReference type="InterPro" id="IPR001969">
    <property type="entry name" value="Aspartic_peptidase_AS"/>
</dbReference>
<feature type="transmembrane region" description="Helical" evidence="11">
    <location>
        <begin position="50"/>
        <end position="67"/>
    </location>
</feature>
<protein>
    <submittedName>
        <fullName evidence="14">Aspartic proteinase</fullName>
    </submittedName>
</protein>
<keyword evidence="7" id="KW-0325">Glycoprotein</keyword>
<feature type="domain" description="Saposin B-type" evidence="12">
    <location>
        <begin position="415"/>
        <end position="456"/>
    </location>
</feature>
<organism evidence="14 15">
    <name type="scientific">Hibiscus syriacus</name>
    <name type="common">Rose of Sharon</name>
    <dbReference type="NCBI Taxonomy" id="106335"/>
    <lineage>
        <taxon>Eukaryota</taxon>
        <taxon>Viridiplantae</taxon>
        <taxon>Streptophyta</taxon>
        <taxon>Embryophyta</taxon>
        <taxon>Tracheophyta</taxon>
        <taxon>Spermatophyta</taxon>
        <taxon>Magnoliopsida</taxon>
        <taxon>eudicotyledons</taxon>
        <taxon>Gunneridae</taxon>
        <taxon>Pentapetalae</taxon>
        <taxon>rosids</taxon>
        <taxon>malvids</taxon>
        <taxon>Malvales</taxon>
        <taxon>Malvaceae</taxon>
        <taxon>Malvoideae</taxon>
        <taxon>Hibiscus</taxon>
    </lineage>
</organism>
<dbReference type="SUPFAM" id="SSF50630">
    <property type="entry name" value="Acid proteases"/>
    <property type="match status" value="1"/>
</dbReference>
<dbReference type="AlphaFoldDB" id="A0A6A2YWH5"/>
<evidence type="ECO:0000259" key="12">
    <source>
        <dbReference type="PROSITE" id="PS50015"/>
    </source>
</evidence>
<evidence type="ECO:0000256" key="8">
    <source>
        <dbReference type="PIRSR" id="PIRSR601461-1"/>
    </source>
</evidence>
<dbReference type="InterPro" id="IPR008139">
    <property type="entry name" value="SaposinB_dom"/>
</dbReference>
<keyword evidence="3 10" id="KW-0064">Aspartyl protease</keyword>
<dbReference type="Proteomes" id="UP000436088">
    <property type="component" value="Unassembled WGS sequence"/>
</dbReference>
<dbReference type="PRINTS" id="PR00792">
    <property type="entry name" value="PEPSIN"/>
</dbReference>
<evidence type="ECO:0000256" key="2">
    <source>
        <dbReference type="ARBA" id="ARBA00022670"/>
    </source>
</evidence>
<accession>A0A6A2YWH5</accession>
<dbReference type="Gene3D" id="2.40.70.10">
    <property type="entry name" value="Acid Proteases"/>
    <property type="match status" value="2"/>
</dbReference>
<dbReference type="Gene3D" id="1.10.225.10">
    <property type="entry name" value="Saposin-like"/>
    <property type="match status" value="1"/>
</dbReference>
<evidence type="ECO:0000256" key="10">
    <source>
        <dbReference type="RuleBase" id="RU000454"/>
    </source>
</evidence>
<feature type="active site" evidence="8">
    <location>
        <position position="139"/>
    </location>
</feature>
<dbReference type="InterPro" id="IPR021109">
    <property type="entry name" value="Peptidase_aspartic_dom_sf"/>
</dbReference>
<name>A0A6A2YWH5_HIBSY</name>
<sequence length="546" mass="60739">MKFENPSSINVQQYPLKLLIFSQSYLKMKQLWVSHHFTPRSTTGMMGIKFLLPAICVFTWITSWIVLTESSDGLARITLKKQPLDLKRLNAARITQEGLDSNVNDQEAGVIYLKNYLDIQYYGEIGIGSPSQRFSVVFDTASSNLWVPSSKCIFSIPCHLHSRFRASSSSTYTKIGIPCTISYGAGAISGFFGLDHVRVGDIVVEYQEFIEITKEPLLPFLIAKYDGILGLGFQDISVERANPVWMNMVQQGHIDHKLFSLWLSRDSTSEFGGEIVFGGLDWRHFRGDHTYVPVAKTGYWEILVGDVFVEDYSTGVCKFGCAAILDSGTPLIAGPTAIVDKINRAIGAEGIVSLECKSVVSKYGYALWDNLISGIRPEILCVDVGLCSYNGSQRARDGLKMVVKNGTIEGSSLGEAPMCTFCEMIVFWIQVQLKQQRTKDMVFQHINQLCETLPNPIGKSFVNCDYLELLPDITFTIGNKSFPLTPHHYIIKVEEGCSTVCVSSFIGLDVPPPRGPLWVLGDRFLSAYHTVFDFGNMRVGLAKSAN</sequence>
<keyword evidence="11" id="KW-0472">Membrane</keyword>
<feature type="disulfide bond" evidence="9">
    <location>
        <begin position="152"/>
        <end position="158"/>
    </location>
</feature>
<dbReference type="PANTHER" id="PTHR47966:SF20">
    <property type="entry name" value="ASPARTIC PROTEINASE-LIKE"/>
    <property type="match status" value="1"/>
</dbReference>
<evidence type="ECO:0000256" key="5">
    <source>
        <dbReference type="ARBA" id="ARBA00023145"/>
    </source>
</evidence>
<dbReference type="Pfam" id="PF05184">
    <property type="entry name" value="SapB_1"/>
    <property type="match status" value="1"/>
</dbReference>
<dbReference type="GO" id="GO:0006508">
    <property type="term" value="P:proteolysis"/>
    <property type="evidence" value="ECO:0007669"/>
    <property type="project" value="UniProtKB-KW"/>
</dbReference>
<comment type="caution">
    <text evidence="14">The sequence shown here is derived from an EMBL/GenBank/DDBJ whole genome shotgun (WGS) entry which is preliminary data.</text>
</comment>
<dbReference type="FunFam" id="2.40.70.10:FF:000115">
    <property type="entry name" value="Lysosomal aspartic protease"/>
    <property type="match status" value="1"/>
</dbReference>
<evidence type="ECO:0000256" key="11">
    <source>
        <dbReference type="SAM" id="Phobius"/>
    </source>
</evidence>
<evidence type="ECO:0000313" key="14">
    <source>
        <dbReference type="EMBL" id="KAE8683385.1"/>
    </source>
</evidence>
<evidence type="ECO:0000256" key="9">
    <source>
        <dbReference type="PIRSR" id="PIRSR601461-2"/>
    </source>
</evidence>
<keyword evidence="11" id="KW-1133">Transmembrane helix</keyword>
<evidence type="ECO:0000256" key="1">
    <source>
        <dbReference type="ARBA" id="ARBA00007447"/>
    </source>
</evidence>
<dbReference type="InterPro" id="IPR008138">
    <property type="entry name" value="SapB_2"/>
</dbReference>
<dbReference type="PANTHER" id="PTHR47966">
    <property type="entry name" value="BETA-SITE APP-CLEAVING ENZYME, ISOFORM A-RELATED"/>
    <property type="match status" value="1"/>
</dbReference>
<keyword evidence="2 10" id="KW-0645">Protease</keyword>
<dbReference type="Pfam" id="PF00026">
    <property type="entry name" value="Asp"/>
    <property type="match status" value="1"/>
</dbReference>
<comment type="similarity">
    <text evidence="1 10">Belongs to the peptidase A1 family.</text>
</comment>
<proteinExistence type="inferred from homology"/>
<dbReference type="SUPFAM" id="SSF47862">
    <property type="entry name" value="Saposin"/>
    <property type="match status" value="1"/>
</dbReference>
<feature type="active site" evidence="8">
    <location>
        <position position="326"/>
    </location>
</feature>
<dbReference type="PROSITE" id="PS50015">
    <property type="entry name" value="SAP_B"/>
    <property type="match status" value="2"/>
</dbReference>
<reference evidence="14" key="1">
    <citation type="submission" date="2019-09" db="EMBL/GenBank/DDBJ databases">
        <title>Draft genome information of white flower Hibiscus syriacus.</title>
        <authorList>
            <person name="Kim Y.-M."/>
        </authorList>
    </citation>
    <scope>NUCLEOTIDE SEQUENCE [LARGE SCALE GENOMIC DNA]</scope>
    <source>
        <strain evidence="14">YM2019G1</strain>
    </source>
</reference>
<keyword evidence="15" id="KW-1185">Reference proteome</keyword>
<dbReference type="GO" id="GO:0006629">
    <property type="term" value="P:lipid metabolic process"/>
    <property type="evidence" value="ECO:0007669"/>
    <property type="project" value="InterPro"/>
</dbReference>
<keyword evidence="6 9" id="KW-1015">Disulfide bond</keyword>
<dbReference type="GO" id="GO:0004190">
    <property type="term" value="F:aspartic-type endopeptidase activity"/>
    <property type="evidence" value="ECO:0007669"/>
    <property type="project" value="UniProtKB-KW"/>
</dbReference>
<evidence type="ECO:0000313" key="15">
    <source>
        <dbReference type="Proteomes" id="UP000436088"/>
    </source>
</evidence>
<dbReference type="InterPro" id="IPR007856">
    <property type="entry name" value="SapB_1"/>
</dbReference>
<keyword evidence="5" id="KW-0865">Zymogen</keyword>
<evidence type="ECO:0000259" key="13">
    <source>
        <dbReference type="PROSITE" id="PS51767"/>
    </source>
</evidence>
<evidence type="ECO:0000256" key="4">
    <source>
        <dbReference type="ARBA" id="ARBA00022801"/>
    </source>
</evidence>
<keyword evidence="11" id="KW-0812">Transmembrane</keyword>
<dbReference type="InterPro" id="IPR011001">
    <property type="entry name" value="Saposin-like"/>
</dbReference>
<keyword evidence="4 10" id="KW-0378">Hydrolase</keyword>
<dbReference type="Pfam" id="PF03489">
    <property type="entry name" value="SapB_2"/>
    <property type="match status" value="1"/>
</dbReference>
<dbReference type="PROSITE" id="PS00141">
    <property type="entry name" value="ASP_PROTEASE"/>
    <property type="match status" value="1"/>
</dbReference>
<gene>
    <name evidence="14" type="ORF">F3Y22_tig00111208pilonHSYRG00100</name>
</gene>
<evidence type="ECO:0000256" key="6">
    <source>
        <dbReference type="ARBA" id="ARBA00023157"/>
    </source>
</evidence>